<dbReference type="EMBL" id="JAPMSZ010000009">
    <property type="protein sequence ID" value="KAJ5091232.1"/>
    <property type="molecule type" value="Genomic_DNA"/>
</dbReference>
<dbReference type="PROSITE" id="PS51397">
    <property type="entry name" value="WLM"/>
    <property type="match status" value="1"/>
</dbReference>
<sequence length="71" mass="8295">MRELDALISEYCHEKQRLRESEAFLILRKVASMVKPIMLQRVWRVGALCEFYPRQKNLVGLKECNGGLIDT</sequence>
<name>A0A9W9K3X9_9EURO</name>
<evidence type="ECO:0000313" key="3">
    <source>
        <dbReference type="Proteomes" id="UP001141434"/>
    </source>
</evidence>
<dbReference type="PANTHER" id="PTHR46622">
    <property type="entry name" value="DNA-DEPENDENT METALLOPROTEASE WSS1"/>
    <property type="match status" value="1"/>
</dbReference>
<evidence type="ECO:0000313" key="2">
    <source>
        <dbReference type="EMBL" id="KAJ5091232.1"/>
    </source>
</evidence>
<evidence type="ECO:0000259" key="1">
    <source>
        <dbReference type="PROSITE" id="PS51397"/>
    </source>
</evidence>
<reference evidence="2" key="1">
    <citation type="submission" date="2022-11" db="EMBL/GenBank/DDBJ databases">
        <authorList>
            <person name="Petersen C."/>
        </authorList>
    </citation>
    <scope>NUCLEOTIDE SEQUENCE</scope>
    <source>
        <strain evidence="2">IBT 34128</strain>
    </source>
</reference>
<comment type="caution">
    <text evidence="2">The sequence shown here is derived from an EMBL/GenBank/DDBJ whole genome shotgun (WGS) entry which is preliminary data.</text>
</comment>
<organism evidence="2 3">
    <name type="scientific">Penicillium alfredii</name>
    <dbReference type="NCBI Taxonomy" id="1506179"/>
    <lineage>
        <taxon>Eukaryota</taxon>
        <taxon>Fungi</taxon>
        <taxon>Dikarya</taxon>
        <taxon>Ascomycota</taxon>
        <taxon>Pezizomycotina</taxon>
        <taxon>Eurotiomycetes</taxon>
        <taxon>Eurotiomycetidae</taxon>
        <taxon>Eurotiales</taxon>
        <taxon>Aspergillaceae</taxon>
        <taxon>Penicillium</taxon>
    </lineage>
</organism>
<keyword evidence="3" id="KW-1185">Reference proteome</keyword>
<proteinExistence type="predicted"/>
<dbReference type="InterPro" id="IPR013536">
    <property type="entry name" value="WLM_dom"/>
</dbReference>
<dbReference type="GO" id="GO:0006281">
    <property type="term" value="P:DNA repair"/>
    <property type="evidence" value="ECO:0007669"/>
    <property type="project" value="TreeGrafter"/>
</dbReference>
<dbReference type="RefSeq" id="XP_056509430.1">
    <property type="nucleotide sequence ID" value="XM_056656630.1"/>
</dbReference>
<accession>A0A9W9K3X9</accession>
<dbReference type="OrthoDB" id="261960at2759"/>
<gene>
    <name evidence="2" type="ORF">NUU61_006102</name>
</gene>
<dbReference type="PANTHER" id="PTHR46622:SF1">
    <property type="entry name" value="DNA-DEPENDENT METALLOPROTEASE WSS1"/>
    <property type="match status" value="1"/>
</dbReference>
<dbReference type="Pfam" id="PF08325">
    <property type="entry name" value="WLM"/>
    <property type="match status" value="1"/>
</dbReference>
<reference evidence="2" key="2">
    <citation type="journal article" date="2023" name="IMA Fungus">
        <title>Comparative genomic study of the Penicillium genus elucidates a diverse pangenome and 15 lateral gene transfer events.</title>
        <authorList>
            <person name="Petersen C."/>
            <person name="Sorensen T."/>
            <person name="Nielsen M.R."/>
            <person name="Sondergaard T.E."/>
            <person name="Sorensen J.L."/>
            <person name="Fitzpatrick D.A."/>
            <person name="Frisvad J.C."/>
            <person name="Nielsen K.L."/>
        </authorList>
    </citation>
    <scope>NUCLEOTIDE SEQUENCE</scope>
    <source>
        <strain evidence="2">IBT 34128</strain>
    </source>
</reference>
<dbReference type="InterPro" id="IPR053000">
    <property type="entry name" value="WSS1-like_metalloprotease"/>
</dbReference>
<protein>
    <submittedName>
        <fullName evidence="2">Zinc metallopeptidase</fullName>
    </submittedName>
</protein>
<dbReference type="GO" id="GO:0005634">
    <property type="term" value="C:nucleus"/>
    <property type="evidence" value="ECO:0007669"/>
    <property type="project" value="TreeGrafter"/>
</dbReference>
<dbReference type="GeneID" id="81395799"/>
<feature type="domain" description="WLM" evidence="1">
    <location>
        <begin position="1"/>
        <end position="71"/>
    </location>
</feature>
<dbReference type="AlphaFoldDB" id="A0A9W9K3X9"/>
<dbReference type="GO" id="GO:0008237">
    <property type="term" value="F:metallopeptidase activity"/>
    <property type="evidence" value="ECO:0007669"/>
    <property type="project" value="TreeGrafter"/>
</dbReference>
<dbReference type="Proteomes" id="UP001141434">
    <property type="component" value="Unassembled WGS sequence"/>
</dbReference>